<gene>
    <name evidence="4" type="ORF">MFU01_66100</name>
</gene>
<dbReference type="HAMAP" id="MF_00973">
    <property type="entry name" value="Gluconeogen_factor"/>
    <property type="match status" value="1"/>
</dbReference>
<feature type="compositionally biased region" description="Basic and acidic residues" evidence="3">
    <location>
        <begin position="15"/>
        <end position="33"/>
    </location>
</feature>
<keyword evidence="1 2" id="KW-0963">Cytoplasm</keyword>
<name>A0A511TD69_MYXFU</name>
<dbReference type="NCBIfam" id="TIGR01826">
    <property type="entry name" value="CofD_related"/>
    <property type="match status" value="1"/>
</dbReference>
<dbReference type="GO" id="GO:0005737">
    <property type="term" value="C:cytoplasm"/>
    <property type="evidence" value="ECO:0007669"/>
    <property type="project" value="UniProtKB-SubCell"/>
</dbReference>
<comment type="caution">
    <text evidence="4">The sequence shown here is derived from an EMBL/GenBank/DDBJ whole genome shotgun (WGS) entry which is preliminary data.</text>
</comment>
<dbReference type="Proteomes" id="UP000321514">
    <property type="component" value="Unassembled WGS sequence"/>
</dbReference>
<dbReference type="InterPro" id="IPR038136">
    <property type="entry name" value="CofD-like_dom_sf"/>
</dbReference>
<evidence type="ECO:0000313" key="5">
    <source>
        <dbReference type="Proteomes" id="UP000321514"/>
    </source>
</evidence>
<dbReference type="InterPro" id="IPR002882">
    <property type="entry name" value="CofD"/>
</dbReference>
<comment type="subcellular location">
    <subcellularLocation>
        <location evidence="2">Cytoplasm</location>
    </subcellularLocation>
</comment>
<proteinExistence type="inferred from homology"/>
<dbReference type="EMBL" id="BJXR01000048">
    <property type="protein sequence ID" value="GEN11573.1"/>
    <property type="molecule type" value="Genomic_DNA"/>
</dbReference>
<dbReference type="InterPro" id="IPR010119">
    <property type="entry name" value="Gluconeogen_factor"/>
</dbReference>
<dbReference type="STRING" id="1334629.MFUL124B02_25510"/>
<dbReference type="Pfam" id="PF01933">
    <property type="entry name" value="CofD"/>
    <property type="match status" value="1"/>
</dbReference>
<dbReference type="GO" id="GO:0008360">
    <property type="term" value="P:regulation of cell shape"/>
    <property type="evidence" value="ECO:0007669"/>
    <property type="project" value="UniProtKB-UniRule"/>
</dbReference>
<comment type="function">
    <text evidence="2">Required for morphogenesis under gluconeogenic growth conditions.</text>
</comment>
<dbReference type="CDD" id="cd07187">
    <property type="entry name" value="YvcK_like"/>
    <property type="match status" value="1"/>
</dbReference>
<evidence type="ECO:0000256" key="3">
    <source>
        <dbReference type="SAM" id="MobiDB-lite"/>
    </source>
</evidence>
<dbReference type="SUPFAM" id="SSF142338">
    <property type="entry name" value="CofD-like"/>
    <property type="match status" value="1"/>
</dbReference>
<dbReference type="Gene3D" id="3.40.50.10680">
    <property type="entry name" value="CofD-like domains"/>
    <property type="match status" value="1"/>
</dbReference>
<reference evidence="4 5" key="1">
    <citation type="submission" date="2019-07" db="EMBL/GenBank/DDBJ databases">
        <title>Whole genome shotgun sequence of Myxococcus fulvus NBRC 100333.</title>
        <authorList>
            <person name="Hosoyama A."/>
            <person name="Uohara A."/>
            <person name="Ohji S."/>
            <person name="Ichikawa N."/>
        </authorList>
    </citation>
    <scope>NUCLEOTIDE SEQUENCE [LARGE SCALE GENOMIC DNA]</scope>
    <source>
        <strain evidence="4 5">NBRC 100333</strain>
    </source>
</reference>
<accession>A0A511TD69</accession>
<dbReference type="RefSeq" id="WP_074954651.1">
    <property type="nucleotide sequence ID" value="NZ_BJXR01000048.1"/>
</dbReference>
<dbReference type="PANTHER" id="PTHR30135:SF3">
    <property type="entry name" value="GLUCONEOGENESIS FACTOR-RELATED"/>
    <property type="match status" value="1"/>
</dbReference>
<dbReference type="GO" id="GO:0043743">
    <property type="term" value="F:LPPG:FO 2-phospho-L-lactate transferase activity"/>
    <property type="evidence" value="ECO:0007669"/>
    <property type="project" value="InterPro"/>
</dbReference>
<feature type="region of interest" description="Disordered" evidence="3">
    <location>
        <begin position="1"/>
        <end position="36"/>
    </location>
</feature>
<evidence type="ECO:0000256" key="2">
    <source>
        <dbReference type="HAMAP-Rule" id="MF_00973"/>
    </source>
</evidence>
<dbReference type="AlphaFoldDB" id="A0A511TD69"/>
<dbReference type="PANTHER" id="PTHR30135">
    <property type="entry name" value="UNCHARACTERIZED PROTEIN YVCK-RELATED"/>
    <property type="match status" value="1"/>
</dbReference>
<dbReference type="OrthoDB" id="9783842at2"/>
<protein>
    <recommendedName>
        <fullName evidence="2">Putative gluconeogenesis factor</fullName>
    </recommendedName>
</protein>
<sequence length="363" mass="38692">MVGMDMDSPLPESWEEARARRERERERETERNELLQSQVDRPTRIVAIGGGTGLPMVLRGLARRATPKAGDPGVDITAVVAMSDDGGSSGRLRRLHGALPPGDIRNCLVALAGGKSALKDVFQFRFGGARGLAGHAVGNLLIAALAELKGDFLEAVRMSGELLGARGNVLPCTLASVQLVAQMHDDTEVVGERNICRAQGRVRKVSLSPRSPPPVDGLLEAIYSADLVVIGPGSLYSSLLPNLLVDGVAQALKETRALKVMVANLMTQPGETDGMSCLDHVQAVREHVGPVLDAVLVNGTQPSAEAMRRYGRRGSFTVDVDTRELIAAGVVPVRADLLKEGSRIRHDSRKVAACLLKMARSGL</sequence>
<comment type="similarity">
    <text evidence="2">Belongs to the gluconeogenesis factor family.</text>
</comment>
<evidence type="ECO:0000256" key="1">
    <source>
        <dbReference type="ARBA" id="ARBA00022490"/>
    </source>
</evidence>
<organism evidence="4 5">
    <name type="scientific">Myxococcus fulvus</name>
    <dbReference type="NCBI Taxonomy" id="33"/>
    <lineage>
        <taxon>Bacteria</taxon>
        <taxon>Pseudomonadati</taxon>
        <taxon>Myxococcota</taxon>
        <taxon>Myxococcia</taxon>
        <taxon>Myxococcales</taxon>
        <taxon>Cystobacterineae</taxon>
        <taxon>Myxococcaceae</taxon>
        <taxon>Myxococcus</taxon>
    </lineage>
</organism>
<evidence type="ECO:0000313" key="4">
    <source>
        <dbReference type="EMBL" id="GEN11573.1"/>
    </source>
</evidence>